<name>A0A3G5A3E6_9VIRU</name>
<feature type="compositionally biased region" description="Basic and acidic residues" evidence="1">
    <location>
        <begin position="45"/>
        <end position="64"/>
    </location>
</feature>
<evidence type="ECO:0000313" key="2">
    <source>
        <dbReference type="EMBL" id="AYV80994.1"/>
    </source>
</evidence>
<dbReference type="EMBL" id="MK072254">
    <property type="protein sequence ID" value="AYV80994.1"/>
    <property type="molecule type" value="Genomic_DNA"/>
</dbReference>
<organism evidence="2">
    <name type="scientific">Harvfovirus sp</name>
    <dbReference type="NCBI Taxonomy" id="2487768"/>
    <lineage>
        <taxon>Viruses</taxon>
        <taxon>Varidnaviria</taxon>
        <taxon>Bamfordvirae</taxon>
        <taxon>Nucleocytoviricota</taxon>
        <taxon>Megaviricetes</taxon>
        <taxon>Imitervirales</taxon>
        <taxon>Mimiviridae</taxon>
        <taxon>Klosneuvirinae</taxon>
    </lineage>
</organism>
<reference evidence="2" key="1">
    <citation type="submission" date="2018-10" db="EMBL/GenBank/DDBJ databases">
        <title>Hidden diversity of soil giant viruses.</title>
        <authorList>
            <person name="Schulz F."/>
            <person name="Alteio L."/>
            <person name="Goudeau D."/>
            <person name="Ryan E.M."/>
            <person name="Malmstrom R.R."/>
            <person name="Blanchard J."/>
            <person name="Woyke T."/>
        </authorList>
    </citation>
    <scope>NUCLEOTIDE SEQUENCE</scope>
    <source>
        <strain evidence="2">HAV1</strain>
    </source>
</reference>
<proteinExistence type="predicted"/>
<protein>
    <submittedName>
        <fullName evidence="2">Uncharacterized protein</fullName>
    </submittedName>
</protein>
<evidence type="ECO:0000256" key="1">
    <source>
        <dbReference type="SAM" id="MobiDB-lite"/>
    </source>
</evidence>
<sequence>NLSNDEDKKKCFDVLARFVPWGTVSSTIQSFCRSKIPDVSPAYSKKPERSHDQLTYEKFSDEQN</sequence>
<gene>
    <name evidence="2" type="ORF">Harvfovirus12_30</name>
</gene>
<accession>A0A3G5A3E6</accession>
<feature type="region of interest" description="Disordered" evidence="1">
    <location>
        <begin position="40"/>
        <end position="64"/>
    </location>
</feature>
<feature type="non-terminal residue" evidence="2">
    <location>
        <position position="1"/>
    </location>
</feature>